<keyword evidence="3" id="KW-0378">Hydrolase</keyword>
<evidence type="ECO:0000256" key="2">
    <source>
        <dbReference type="ARBA" id="ARBA00022487"/>
    </source>
</evidence>
<evidence type="ECO:0000256" key="6">
    <source>
        <dbReference type="SAM" id="SignalP"/>
    </source>
</evidence>
<keyword evidence="4" id="KW-0325">Glycoprotein</keyword>
<dbReference type="Gene3D" id="3.40.50.1820">
    <property type="entry name" value="alpha/beta hydrolase"/>
    <property type="match status" value="1"/>
</dbReference>
<dbReference type="InterPro" id="IPR029058">
    <property type="entry name" value="AB_hydrolase_fold"/>
</dbReference>
<evidence type="ECO:0000313" key="8">
    <source>
        <dbReference type="EMBL" id="CAL8107041.1"/>
    </source>
</evidence>
<keyword evidence="6" id="KW-0732">Signal</keyword>
<evidence type="ECO:0000259" key="7">
    <source>
        <dbReference type="Pfam" id="PF00135"/>
    </source>
</evidence>
<organism evidence="8 9">
    <name type="scientific">Orchesella dallaii</name>
    <dbReference type="NCBI Taxonomy" id="48710"/>
    <lineage>
        <taxon>Eukaryota</taxon>
        <taxon>Metazoa</taxon>
        <taxon>Ecdysozoa</taxon>
        <taxon>Arthropoda</taxon>
        <taxon>Hexapoda</taxon>
        <taxon>Collembola</taxon>
        <taxon>Entomobryomorpha</taxon>
        <taxon>Entomobryoidea</taxon>
        <taxon>Orchesellidae</taxon>
        <taxon>Orchesellinae</taxon>
        <taxon>Orchesella</taxon>
    </lineage>
</organism>
<sequence length="709" mass="78484">MMNTFRFVLACLSLSAGANAQDWSWPSSLPTLPPEWTDWTPGSEFPTLPPGVTVVPPDWIKDANVEIEELGKIQGAVSFTSPVTALNKRKFYWFAGIPYANPSSYTGNNRFKPSSIWEGQLPKNNNGVFSAINPLIWCPQGDILPLSTDLGEVMKSYRNQSKSRNARRSAGISPKVQGVEDCLRININTPKIPKEGEPTELLPVIFFIHGGSFEIIWGGIFGGHRFLNRDVVLVTINYRLGVLGSLNLGIDDAPGNAAMYDVLTALKWVKKHIHHFGGDRNRVTVSGHSAGAVMASHLLTSPLSIDEVGEPLLHGIITLSGSAVSQWATATDPLTHHLRVAYYAGCYDNTTTENPNLQGIRNCLAGKDISVLMDALDDYTDNERWEGRLGFDAKVPSLQDPNLTVPKFMTETPYDVIEKGNQLDIPLMMGATRHDGTFVMEDTYDSFLVKHNYTTNPIYMRNEFLPTLLGSLGLQDDSGELFHSLANVYIGDAMYSDDFESKIPGLIDIHSVFGFKAGSYKMIEMHSKKNPKSYYYSFEYKGLWSEDDGEVIPGGVGHIDSIFYLFQAFPLIIPQDQSVAYRFTDYWVNFATYGNPNGQGLKTVAAPYNPLNHAYLVIDNFDRTGYYCRDSWVDNSLELMKKPTDPTTSQPTTVTDPTSSQPTTVTDPTSSQPTTVTDPTPNTTPNNSNKFVFNALLAVCMILVINVLV</sequence>
<accession>A0ABP1QQB8</accession>
<feature type="region of interest" description="Disordered" evidence="5">
    <location>
        <begin position="641"/>
        <end position="687"/>
    </location>
</feature>
<dbReference type="PANTHER" id="PTHR43142:SF12">
    <property type="entry name" value="CARBOXYLESTERASE TYPE B DOMAIN-CONTAINING PROTEIN-RELATED"/>
    <property type="match status" value="1"/>
</dbReference>
<reference evidence="8 9" key="1">
    <citation type="submission" date="2024-08" db="EMBL/GenBank/DDBJ databases">
        <authorList>
            <person name="Cucini C."/>
            <person name="Frati F."/>
        </authorList>
    </citation>
    <scope>NUCLEOTIDE SEQUENCE [LARGE SCALE GENOMIC DNA]</scope>
</reference>
<dbReference type="PROSITE" id="PS00122">
    <property type="entry name" value="CARBOXYLESTERASE_B_1"/>
    <property type="match status" value="1"/>
</dbReference>
<name>A0ABP1QQB8_9HEXA</name>
<feature type="signal peptide" evidence="6">
    <location>
        <begin position="1"/>
        <end position="20"/>
    </location>
</feature>
<comment type="similarity">
    <text evidence="1">Belongs to the type-B carboxylesterase/lipase family.</text>
</comment>
<dbReference type="Proteomes" id="UP001642540">
    <property type="component" value="Unassembled WGS sequence"/>
</dbReference>
<keyword evidence="9" id="KW-1185">Reference proteome</keyword>
<evidence type="ECO:0000256" key="3">
    <source>
        <dbReference type="ARBA" id="ARBA00022801"/>
    </source>
</evidence>
<evidence type="ECO:0000256" key="4">
    <source>
        <dbReference type="ARBA" id="ARBA00023180"/>
    </source>
</evidence>
<evidence type="ECO:0000313" key="9">
    <source>
        <dbReference type="Proteomes" id="UP001642540"/>
    </source>
</evidence>
<evidence type="ECO:0000256" key="1">
    <source>
        <dbReference type="ARBA" id="ARBA00005964"/>
    </source>
</evidence>
<dbReference type="InterPro" id="IPR019826">
    <property type="entry name" value="Carboxylesterase_B_AS"/>
</dbReference>
<gene>
    <name evidence="8" type="ORF">ODALV1_LOCUS12555</name>
</gene>
<keyword evidence="2" id="KW-0719">Serine esterase</keyword>
<dbReference type="InterPro" id="IPR002018">
    <property type="entry name" value="CarbesteraseB"/>
</dbReference>
<dbReference type="Pfam" id="PF00135">
    <property type="entry name" value="COesterase"/>
    <property type="match status" value="1"/>
</dbReference>
<dbReference type="PANTHER" id="PTHR43142">
    <property type="entry name" value="CARBOXYLIC ESTER HYDROLASE"/>
    <property type="match status" value="1"/>
</dbReference>
<protein>
    <recommendedName>
        <fullName evidence="7">Carboxylesterase type B domain-containing protein</fullName>
    </recommendedName>
</protein>
<feature type="compositionally biased region" description="Low complexity" evidence="5">
    <location>
        <begin position="645"/>
        <end position="687"/>
    </location>
</feature>
<feature type="chain" id="PRO_5046098933" description="Carboxylesterase type B domain-containing protein" evidence="6">
    <location>
        <begin position="21"/>
        <end position="709"/>
    </location>
</feature>
<feature type="domain" description="Carboxylesterase type B" evidence="7">
    <location>
        <begin position="64"/>
        <end position="620"/>
    </location>
</feature>
<comment type="caution">
    <text evidence="8">The sequence shown here is derived from an EMBL/GenBank/DDBJ whole genome shotgun (WGS) entry which is preliminary data.</text>
</comment>
<proteinExistence type="inferred from homology"/>
<evidence type="ECO:0000256" key="5">
    <source>
        <dbReference type="SAM" id="MobiDB-lite"/>
    </source>
</evidence>
<dbReference type="EMBL" id="CAXLJM020000038">
    <property type="protein sequence ID" value="CAL8107041.1"/>
    <property type="molecule type" value="Genomic_DNA"/>
</dbReference>
<dbReference type="SUPFAM" id="SSF53474">
    <property type="entry name" value="alpha/beta-Hydrolases"/>
    <property type="match status" value="1"/>
</dbReference>